<dbReference type="RefSeq" id="WP_378577892.1">
    <property type="nucleotide sequence ID" value="NZ_JBHSFQ010000026.1"/>
</dbReference>
<dbReference type="InterPro" id="IPR007278">
    <property type="entry name" value="DUF397"/>
</dbReference>
<sequence>MDSEWRTSSHSGAAGECVEACAADGRALMRDSRNPDGALLDFSVGAWRALLAEAHRL</sequence>
<dbReference type="Pfam" id="PF04149">
    <property type="entry name" value="DUF397"/>
    <property type="match status" value="1"/>
</dbReference>
<accession>A0ABV9E0C7</accession>
<organism evidence="2 3">
    <name type="scientific">Nocardiopsis mangrovi</name>
    <dbReference type="NCBI Taxonomy" id="1179818"/>
    <lineage>
        <taxon>Bacteria</taxon>
        <taxon>Bacillati</taxon>
        <taxon>Actinomycetota</taxon>
        <taxon>Actinomycetes</taxon>
        <taxon>Streptosporangiales</taxon>
        <taxon>Nocardiopsidaceae</taxon>
        <taxon>Nocardiopsis</taxon>
    </lineage>
</organism>
<evidence type="ECO:0000313" key="2">
    <source>
        <dbReference type="EMBL" id="MFC4564614.1"/>
    </source>
</evidence>
<gene>
    <name evidence="2" type="ORF">ACFO4E_22380</name>
</gene>
<dbReference type="Proteomes" id="UP001595923">
    <property type="component" value="Unassembled WGS sequence"/>
</dbReference>
<comment type="caution">
    <text evidence="2">The sequence shown here is derived from an EMBL/GenBank/DDBJ whole genome shotgun (WGS) entry which is preliminary data.</text>
</comment>
<name>A0ABV9E0C7_9ACTN</name>
<reference evidence="3" key="1">
    <citation type="journal article" date="2019" name="Int. J. Syst. Evol. Microbiol.">
        <title>The Global Catalogue of Microorganisms (GCM) 10K type strain sequencing project: providing services to taxonomists for standard genome sequencing and annotation.</title>
        <authorList>
            <consortium name="The Broad Institute Genomics Platform"/>
            <consortium name="The Broad Institute Genome Sequencing Center for Infectious Disease"/>
            <person name="Wu L."/>
            <person name="Ma J."/>
        </authorList>
    </citation>
    <scope>NUCLEOTIDE SEQUENCE [LARGE SCALE GENOMIC DNA]</scope>
    <source>
        <strain evidence="3">XZYJ18</strain>
    </source>
</reference>
<protein>
    <submittedName>
        <fullName evidence="2">DUF397 domain-containing protein</fullName>
    </submittedName>
</protein>
<feature type="domain" description="DUF397" evidence="1">
    <location>
        <begin position="4"/>
        <end position="54"/>
    </location>
</feature>
<evidence type="ECO:0000259" key="1">
    <source>
        <dbReference type="Pfam" id="PF04149"/>
    </source>
</evidence>
<evidence type="ECO:0000313" key="3">
    <source>
        <dbReference type="Proteomes" id="UP001595923"/>
    </source>
</evidence>
<dbReference type="EMBL" id="JBHSFQ010000026">
    <property type="protein sequence ID" value="MFC4564614.1"/>
    <property type="molecule type" value="Genomic_DNA"/>
</dbReference>
<proteinExistence type="predicted"/>
<keyword evidence="3" id="KW-1185">Reference proteome</keyword>